<dbReference type="WBParaSite" id="ALUE_0000929101-mRNA-1">
    <property type="protein sequence ID" value="ALUE_0000929101-mRNA-1"/>
    <property type="gene ID" value="ALUE_0000929101"/>
</dbReference>
<dbReference type="PANTHER" id="PTHR43903">
    <property type="entry name" value="NEUROLIGIN"/>
    <property type="match status" value="1"/>
</dbReference>
<evidence type="ECO:0000313" key="6">
    <source>
        <dbReference type="WBParaSite" id="ALUE_0000929101-mRNA-1"/>
    </source>
</evidence>
<evidence type="ECO:0000259" key="4">
    <source>
        <dbReference type="Pfam" id="PF00135"/>
    </source>
</evidence>
<accession>A0A9J2PI50</accession>
<comment type="similarity">
    <text evidence="1">Belongs to the type-B carboxylesterase/lipase family.</text>
</comment>
<dbReference type="SUPFAM" id="SSF53474">
    <property type="entry name" value="alpha/beta-Hydrolases"/>
    <property type="match status" value="1"/>
</dbReference>
<evidence type="ECO:0000256" key="1">
    <source>
        <dbReference type="ARBA" id="ARBA00005964"/>
    </source>
</evidence>
<protein>
    <submittedName>
        <fullName evidence="6">Carboxylesterase type B domain-containing protein</fullName>
    </submittedName>
</protein>
<evidence type="ECO:0000256" key="3">
    <source>
        <dbReference type="SAM" id="SignalP"/>
    </source>
</evidence>
<evidence type="ECO:0000313" key="5">
    <source>
        <dbReference type="Proteomes" id="UP000036681"/>
    </source>
</evidence>
<keyword evidence="2" id="KW-0812">Transmembrane</keyword>
<reference evidence="6" key="1">
    <citation type="submission" date="2023-03" db="UniProtKB">
        <authorList>
            <consortium name="WormBaseParasite"/>
        </authorList>
    </citation>
    <scope>IDENTIFICATION</scope>
</reference>
<sequence length="764" mass="83113">MKNWFCVVCIFHISVCLASAQTTDNELIRVLSTGSLLKGAKNWFCVVCIFHISVCLASAQTTDNELVRVLSTGSLLKGAKIIVNDNSTIHLYLGIPYAESPADQNRYKAPIKRAKWDGILDASYYKVSCLYDSPDFEVTLSTRFMSEDCLHVSVISSESCIQNGRCPVAVYLHGSNFNYASSSVIPVEDIARRWATNDIIVVTTNFRLGSFGFLNLGEKTTAVNNAGLLDQLEALRWVQREISRFGGDARRVTLMGFGSGAINADLLAISPTARGLFQQVVIIGGAAGTMPNINEDSNVAASRSLAIESGCTTRFTWDTTNKEDIVNCLRGRQASELLSVQRMLENTSRLYAFNLPAVDAREATPIIPNSVSTLSKMRRGYTMMIGSISNSMNWPNNAIKLDLFVPTRKMLKAMCGVAMLHRHFNFTVKLVKACQREYSTVSLGSKLVEDVAVFLPIYDSASANTRNGGTTFLFDYLSDDKEESLLAFAPSNSANITQSDYVGTAISLFIKTGDPSSEALKWQPFEEERNNFVALTAAALPMNVNGYHFEAVNFWTIMAPQIAEKAEWLKENGTNILNDLVEAGKEGIASFAEAIGSIRDKRRKAIIEAIGKIASALGSIEEEIAKQKEAAVSKGIGWIQGHIIVADILVEVNNLLDGVLADVCEKSVDSAVMTTAKSGEEGMNSIEPALRASIVGSVARSAVSNGDAEMVTIETADDYWGTWTNGAWFWIIHAAAVVIVVALVAALATNCCSHKSGRSYEILA</sequence>
<organism evidence="5 6">
    <name type="scientific">Ascaris lumbricoides</name>
    <name type="common">Giant roundworm</name>
    <dbReference type="NCBI Taxonomy" id="6252"/>
    <lineage>
        <taxon>Eukaryota</taxon>
        <taxon>Metazoa</taxon>
        <taxon>Ecdysozoa</taxon>
        <taxon>Nematoda</taxon>
        <taxon>Chromadorea</taxon>
        <taxon>Rhabditida</taxon>
        <taxon>Spirurina</taxon>
        <taxon>Ascaridomorpha</taxon>
        <taxon>Ascaridoidea</taxon>
        <taxon>Ascarididae</taxon>
        <taxon>Ascaris</taxon>
    </lineage>
</organism>
<keyword evidence="2" id="KW-1133">Transmembrane helix</keyword>
<name>A0A9J2PI50_ASCLU</name>
<proteinExistence type="inferred from homology"/>
<evidence type="ECO:0000256" key="2">
    <source>
        <dbReference type="SAM" id="Phobius"/>
    </source>
</evidence>
<feature type="signal peptide" evidence="3">
    <location>
        <begin position="1"/>
        <end position="20"/>
    </location>
</feature>
<keyword evidence="5" id="KW-1185">Reference proteome</keyword>
<dbReference type="Gene3D" id="3.40.50.1820">
    <property type="entry name" value="alpha/beta hydrolase"/>
    <property type="match status" value="1"/>
</dbReference>
<dbReference type="InterPro" id="IPR051093">
    <property type="entry name" value="Neuroligin/BSAL"/>
</dbReference>
<keyword evidence="3" id="KW-0732">Signal</keyword>
<feature type="chain" id="PRO_5039950605" evidence="3">
    <location>
        <begin position="21"/>
        <end position="764"/>
    </location>
</feature>
<keyword evidence="2" id="KW-0472">Membrane</keyword>
<dbReference type="Pfam" id="PF00135">
    <property type="entry name" value="COesterase"/>
    <property type="match status" value="1"/>
</dbReference>
<feature type="transmembrane region" description="Helical" evidence="2">
    <location>
        <begin position="727"/>
        <end position="748"/>
    </location>
</feature>
<feature type="domain" description="Carboxylesterase type B" evidence="4">
    <location>
        <begin position="75"/>
        <end position="540"/>
    </location>
</feature>
<dbReference type="AlphaFoldDB" id="A0A9J2PI50"/>
<dbReference type="InterPro" id="IPR002018">
    <property type="entry name" value="CarbesteraseB"/>
</dbReference>
<dbReference type="InterPro" id="IPR029058">
    <property type="entry name" value="AB_hydrolase_fold"/>
</dbReference>
<dbReference type="Proteomes" id="UP000036681">
    <property type="component" value="Unplaced"/>
</dbReference>